<evidence type="ECO:0000313" key="3">
    <source>
        <dbReference type="Proteomes" id="UP001153328"/>
    </source>
</evidence>
<dbReference type="EMBL" id="CAJVAX010000001">
    <property type="protein sequence ID" value="CAG7607605.1"/>
    <property type="molecule type" value="Genomic_DNA"/>
</dbReference>
<dbReference type="AlphaFoldDB" id="A0A9W4GXF2"/>
<gene>
    <name evidence="2" type="ORF">SBRY_11056</name>
</gene>
<organism evidence="2 3">
    <name type="scientific">Actinacidiphila bryophytorum</name>
    <dbReference type="NCBI Taxonomy" id="1436133"/>
    <lineage>
        <taxon>Bacteria</taxon>
        <taxon>Bacillati</taxon>
        <taxon>Actinomycetota</taxon>
        <taxon>Actinomycetes</taxon>
        <taxon>Kitasatosporales</taxon>
        <taxon>Streptomycetaceae</taxon>
        <taxon>Actinacidiphila</taxon>
    </lineage>
</organism>
<evidence type="ECO:0000256" key="1">
    <source>
        <dbReference type="SAM" id="MobiDB-lite"/>
    </source>
</evidence>
<dbReference type="Proteomes" id="UP001153328">
    <property type="component" value="Unassembled WGS sequence"/>
</dbReference>
<accession>A0A9W4GXF2</accession>
<feature type="region of interest" description="Disordered" evidence="1">
    <location>
        <begin position="79"/>
        <end position="142"/>
    </location>
</feature>
<sequence length="142" mass="14446">MSAGSSRCTGPGAAGRRRARRPSPAGGAAGRYAVPPGPAGDGGCSSSRRRPPRMRRSGAARSHVTRVYLRVCDRDFPDIARGFGPSRAYGTLAPWGAPSTSGPVVRLRTEQPPPSGDDPRPGGGLSRSSAPRASPGGTPSAS</sequence>
<comment type="caution">
    <text evidence="2">The sequence shown here is derived from an EMBL/GenBank/DDBJ whole genome shotgun (WGS) entry which is preliminary data.</text>
</comment>
<evidence type="ECO:0000313" key="2">
    <source>
        <dbReference type="EMBL" id="CAG7607605.1"/>
    </source>
</evidence>
<protein>
    <submittedName>
        <fullName evidence="2">Uncharacterized protein</fullName>
    </submittedName>
</protein>
<name>A0A9W4GXF2_9ACTN</name>
<feature type="compositionally biased region" description="Basic residues" evidence="1">
    <location>
        <begin position="47"/>
        <end position="58"/>
    </location>
</feature>
<keyword evidence="3" id="KW-1185">Reference proteome</keyword>
<reference evidence="2" key="1">
    <citation type="submission" date="2021-06" db="EMBL/GenBank/DDBJ databases">
        <authorList>
            <person name="Arsene-Ploetze F."/>
        </authorList>
    </citation>
    <scope>NUCLEOTIDE SEQUENCE</scope>
    <source>
        <strain evidence="2">SBRY1</strain>
    </source>
</reference>
<proteinExistence type="predicted"/>
<feature type="region of interest" description="Disordered" evidence="1">
    <location>
        <begin position="1"/>
        <end position="66"/>
    </location>
</feature>